<gene>
    <name evidence="2" type="ORF">GCM10023226_07580</name>
</gene>
<evidence type="ECO:0000313" key="2">
    <source>
        <dbReference type="EMBL" id="GAA4673106.1"/>
    </source>
</evidence>
<name>A0ABP8VXP1_9ACTN</name>
<dbReference type="EMBL" id="BAABIM010000001">
    <property type="protein sequence ID" value="GAA4673106.1"/>
    <property type="molecule type" value="Genomic_DNA"/>
</dbReference>
<protein>
    <recommendedName>
        <fullName evidence="4">DUF3995 domain-containing protein</fullName>
    </recommendedName>
</protein>
<sequence>MRRPVVLLLAGVLTVLTLLLLAGHGPWAGETLWAINGTTHGLNDGDVPVLVAWAVGMAACAYLWREER</sequence>
<feature type="transmembrane region" description="Helical" evidence="1">
    <location>
        <begin position="47"/>
        <end position="64"/>
    </location>
</feature>
<evidence type="ECO:0000313" key="3">
    <source>
        <dbReference type="Proteomes" id="UP001500621"/>
    </source>
</evidence>
<reference evidence="3" key="1">
    <citation type="journal article" date="2019" name="Int. J. Syst. Evol. Microbiol.">
        <title>The Global Catalogue of Microorganisms (GCM) 10K type strain sequencing project: providing services to taxonomists for standard genome sequencing and annotation.</title>
        <authorList>
            <consortium name="The Broad Institute Genomics Platform"/>
            <consortium name="The Broad Institute Genome Sequencing Center for Infectious Disease"/>
            <person name="Wu L."/>
            <person name="Ma J."/>
        </authorList>
    </citation>
    <scope>NUCLEOTIDE SEQUENCE [LARGE SCALE GENOMIC DNA]</scope>
    <source>
        <strain evidence="3">JCM 18127</strain>
    </source>
</reference>
<keyword evidence="3" id="KW-1185">Reference proteome</keyword>
<accession>A0ABP8VXP1</accession>
<dbReference type="Proteomes" id="UP001500621">
    <property type="component" value="Unassembled WGS sequence"/>
</dbReference>
<proteinExistence type="predicted"/>
<keyword evidence="1" id="KW-0472">Membrane</keyword>
<evidence type="ECO:0008006" key="4">
    <source>
        <dbReference type="Google" id="ProtNLM"/>
    </source>
</evidence>
<keyword evidence="1" id="KW-1133">Transmembrane helix</keyword>
<keyword evidence="1" id="KW-0812">Transmembrane</keyword>
<organism evidence="2 3">
    <name type="scientific">Nocardioides nanhaiensis</name>
    <dbReference type="NCBI Taxonomy" id="1476871"/>
    <lineage>
        <taxon>Bacteria</taxon>
        <taxon>Bacillati</taxon>
        <taxon>Actinomycetota</taxon>
        <taxon>Actinomycetes</taxon>
        <taxon>Propionibacteriales</taxon>
        <taxon>Nocardioidaceae</taxon>
        <taxon>Nocardioides</taxon>
    </lineage>
</organism>
<evidence type="ECO:0000256" key="1">
    <source>
        <dbReference type="SAM" id="Phobius"/>
    </source>
</evidence>
<comment type="caution">
    <text evidence="2">The sequence shown here is derived from an EMBL/GenBank/DDBJ whole genome shotgun (WGS) entry which is preliminary data.</text>
</comment>
<dbReference type="RefSeq" id="WP_345262792.1">
    <property type="nucleotide sequence ID" value="NZ_BAABIM010000001.1"/>
</dbReference>